<dbReference type="Proteomes" id="UP000001887">
    <property type="component" value="Chromosome"/>
</dbReference>
<proteinExistence type="predicted"/>
<protein>
    <recommendedName>
        <fullName evidence="3">HEAT repeat domain-containing protein</fullName>
    </recommendedName>
</protein>
<evidence type="ECO:0000313" key="1">
    <source>
        <dbReference type="EMBL" id="ADB15838.1"/>
    </source>
</evidence>
<dbReference type="KEGG" id="psl:Psta_1156"/>
<evidence type="ECO:0000313" key="2">
    <source>
        <dbReference type="Proteomes" id="UP000001887"/>
    </source>
</evidence>
<dbReference type="eggNOG" id="COG1413">
    <property type="taxonomic scope" value="Bacteria"/>
</dbReference>
<dbReference type="SUPFAM" id="SSF48371">
    <property type="entry name" value="ARM repeat"/>
    <property type="match status" value="1"/>
</dbReference>
<organism evidence="1 2">
    <name type="scientific">Pirellula staleyi (strain ATCC 27377 / DSM 6068 / ICPB 4128)</name>
    <name type="common">Pirella staleyi</name>
    <dbReference type="NCBI Taxonomy" id="530564"/>
    <lineage>
        <taxon>Bacteria</taxon>
        <taxon>Pseudomonadati</taxon>
        <taxon>Planctomycetota</taxon>
        <taxon>Planctomycetia</taxon>
        <taxon>Pirellulales</taxon>
        <taxon>Pirellulaceae</taxon>
        <taxon>Pirellula</taxon>
    </lineage>
</organism>
<sequence length="225" mass="24745">MGEILLQIGTREPHDRWPYTVPVTPLCIIRITSDCSGRAARAWKVAIDSCAFCPVRCSTLSGSARRQRRSVAEDLKHLWTTAALAAALLHGTRLPGEPDGPPPWPVYLDHTYRRQTAAQVLGERAGHSVDCLGPLLYVAAHDEDVRLRCLEQVFASGWVGLDAFLVAMTFDAMDSVRQLALKRLALREFPSLHAVATRLLNDPDSGIREQAAGMLTGASGPRWRL</sequence>
<gene>
    <name evidence="1" type="ordered locus">Psta_1156</name>
</gene>
<dbReference type="AlphaFoldDB" id="D2R911"/>
<reference evidence="1 2" key="1">
    <citation type="journal article" date="2009" name="Stand. Genomic Sci.">
        <title>Complete genome sequence of Pirellula staleyi type strain (ATCC 27377).</title>
        <authorList>
            <person name="Clum A."/>
            <person name="Tindall B.J."/>
            <person name="Sikorski J."/>
            <person name="Ivanova N."/>
            <person name="Mavrommatis K."/>
            <person name="Lucas S."/>
            <person name="Glavina del Rio T."/>
            <person name="Nolan M."/>
            <person name="Chen F."/>
            <person name="Tice H."/>
            <person name="Pitluck S."/>
            <person name="Cheng J.F."/>
            <person name="Chertkov O."/>
            <person name="Brettin T."/>
            <person name="Han C."/>
            <person name="Detter J.C."/>
            <person name="Kuske C."/>
            <person name="Bruce D."/>
            <person name="Goodwin L."/>
            <person name="Ovchinikova G."/>
            <person name="Pati A."/>
            <person name="Mikhailova N."/>
            <person name="Chen A."/>
            <person name="Palaniappan K."/>
            <person name="Land M."/>
            <person name="Hauser L."/>
            <person name="Chang Y.J."/>
            <person name="Jeffries C.D."/>
            <person name="Chain P."/>
            <person name="Rohde M."/>
            <person name="Goker M."/>
            <person name="Bristow J."/>
            <person name="Eisen J.A."/>
            <person name="Markowitz V."/>
            <person name="Hugenholtz P."/>
            <person name="Kyrpides N.C."/>
            <person name="Klenk H.P."/>
            <person name="Lapidus A."/>
        </authorList>
    </citation>
    <scope>NUCLEOTIDE SEQUENCE [LARGE SCALE GENOMIC DNA]</scope>
    <source>
        <strain evidence="2">ATCC 27377 / DSM 6068 / ICPB 4128</strain>
    </source>
</reference>
<name>D2R911_PIRSD</name>
<evidence type="ECO:0008006" key="3">
    <source>
        <dbReference type="Google" id="ProtNLM"/>
    </source>
</evidence>
<accession>D2R911</accession>
<dbReference type="InterPro" id="IPR016024">
    <property type="entry name" value="ARM-type_fold"/>
</dbReference>
<dbReference type="HOGENOM" id="CLU_1228978_0_0_0"/>
<keyword evidence="2" id="KW-1185">Reference proteome</keyword>
<dbReference type="EMBL" id="CP001848">
    <property type="protein sequence ID" value="ADB15838.1"/>
    <property type="molecule type" value="Genomic_DNA"/>
</dbReference>
<dbReference type="STRING" id="530564.Psta_1156"/>